<evidence type="ECO:0000313" key="1">
    <source>
        <dbReference type="EMBL" id="CEL93747.1"/>
    </source>
</evidence>
<name>A0A0G4EED5_VITBC</name>
<organism evidence="1 2">
    <name type="scientific">Vitrella brassicaformis (strain CCMP3155)</name>
    <dbReference type="NCBI Taxonomy" id="1169540"/>
    <lineage>
        <taxon>Eukaryota</taxon>
        <taxon>Sar</taxon>
        <taxon>Alveolata</taxon>
        <taxon>Colpodellida</taxon>
        <taxon>Vitrellaceae</taxon>
        <taxon>Vitrella</taxon>
    </lineage>
</organism>
<protein>
    <recommendedName>
        <fullName evidence="3">Protein kinase domain-containing protein</fullName>
    </recommendedName>
</protein>
<accession>A0A0G4EED5</accession>
<dbReference type="InParanoid" id="A0A0G4EED5"/>
<dbReference type="Proteomes" id="UP000041254">
    <property type="component" value="Unassembled WGS sequence"/>
</dbReference>
<gene>
    <name evidence="1" type="ORF">Vbra_7084</name>
</gene>
<dbReference type="EMBL" id="CDMY01000189">
    <property type="protein sequence ID" value="CEL93747.1"/>
    <property type="molecule type" value="Genomic_DNA"/>
</dbReference>
<reference evidence="1 2" key="1">
    <citation type="submission" date="2014-11" db="EMBL/GenBank/DDBJ databases">
        <authorList>
            <person name="Zhu J."/>
            <person name="Qi W."/>
            <person name="Song R."/>
        </authorList>
    </citation>
    <scope>NUCLEOTIDE SEQUENCE [LARGE SCALE GENOMIC DNA]</scope>
</reference>
<dbReference type="InterPro" id="IPR011009">
    <property type="entry name" value="Kinase-like_dom_sf"/>
</dbReference>
<evidence type="ECO:0008006" key="3">
    <source>
        <dbReference type="Google" id="ProtNLM"/>
    </source>
</evidence>
<proteinExistence type="predicted"/>
<dbReference type="AlphaFoldDB" id="A0A0G4EED5"/>
<dbReference type="SUPFAM" id="SSF56112">
    <property type="entry name" value="Protein kinase-like (PK-like)"/>
    <property type="match status" value="1"/>
</dbReference>
<evidence type="ECO:0000313" key="2">
    <source>
        <dbReference type="Proteomes" id="UP000041254"/>
    </source>
</evidence>
<dbReference type="VEuPathDB" id="CryptoDB:Vbra_7084"/>
<sequence>MCAKCEVCALQQFHAAGKAHQDLSKGNIMFSLTAPFMPKLIDASRAMDIQPWQMEPIFVGRNWSMRGTNAFKGLMWTGGGDLCAGVRTCLAMVTTKAFEGDEFRAASRALSEATAQAIAEKRPGGKDHPTVVAAAGRYLKARDKADNKCIDDICGMLPESTAAEVKELLEHLLGLGDMTPYGPTLPKIYEFFRDTIEMIVDEIDKGPDTYHKDDLETAFEQAILHWWAHPFRHTAPSLV</sequence>
<keyword evidence="2" id="KW-1185">Reference proteome</keyword>
<dbReference type="PhylomeDB" id="A0A0G4EED5"/>